<dbReference type="AlphaFoldDB" id="A0A1Y1V9A0"/>
<evidence type="ECO:0000259" key="1">
    <source>
        <dbReference type="Pfam" id="PF00668"/>
    </source>
</evidence>
<dbReference type="InterPro" id="IPR001242">
    <property type="entry name" value="Condensation_dom"/>
</dbReference>
<organism evidence="2 3">
    <name type="scientific">Piromyces finnis</name>
    <dbReference type="NCBI Taxonomy" id="1754191"/>
    <lineage>
        <taxon>Eukaryota</taxon>
        <taxon>Fungi</taxon>
        <taxon>Fungi incertae sedis</taxon>
        <taxon>Chytridiomycota</taxon>
        <taxon>Chytridiomycota incertae sedis</taxon>
        <taxon>Neocallimastigomycetes</taxon>
        <taxon>Neocallimastigales</taxon>
        <taxon>Neocallimastigaceae</taxon>
        <taxon>Piromyces</taxon>
    </lineage>
</organism>
<comment type="caution">
    <text evidence="2">The sequence shown here is derived from an EMBL/GenBank/DDBJ whole genome shotgun (WGS) entry which is preliminary data.</text>
</comment>
<evidence type="ECO:0000313" key="2">
    <source>
        <dbReference type="EMBL" id="ORX49656.1"/>
    </source>
</evidence>
<sequence>MREFEFPGKNELLNQNVEVENQKDLELETRKLYLKPYDSICSYINLPLLAVGKNCFQVRRINKEYIDIDKFKEALIKTIKNHPCLQSRLIKKNEEVFLKYCPEIEPEIAIKDIKDSDINQSIQENLHIFEPFNSQQVYFTILLSETSLYLIVDIYHGVFDGWSGNVFWDTLSRAYLDKELPFDYYFYYLKKYNDEKSDSLIDNYYYKNYDNNTNYVIEFDEDVDPEIKNSKNTEKIFKILNFENLQEKLSSCFESASKYNIFLAMNILLTQYIFSNYQKNIQEMFITFAGRNWKKEMYNIGYHLQEVPFKYDFKDGKINFKDFKESLKTQLNNRINLGRCPFDLSKNRIGGIMDIDNIFRQNYVLENIPCEVVSGCHTDVNEKCNEFVTTIYPRLSIGKNGAMYLLIFNAKLYTQRTADRFAEISEKVGHFIFENINKNENDIDIRTI</sequence>
<dbReference type="InterPro" id="IPR023213">
    <property type="entry name" value="CAT-like_dom_sf"/>
</dbReference>
<name>A0A1Y1V9A0_9FUNG</name>
<dbReference type="Pfam" id="PF00668">
    <property type="entry name" value="Condensation"/>
    <property type="match status" value="1"/>
</dbReference>
<dbReference type="Proteomes" id="UP000193719">
    <property type="component" value="Unassembled WGS sequence"/>
</dbReference>
<feature type="domain" description="Condensation" evidence="1">
    <location>
        <begin position="63"/>
        <end position="442"/>
    </location>
</feature>
<dbReference type="Gene3D" id="3.30.559.30">
    <property type="entry name" value="Nonribosomal peptide synthetase, condensation domain"/>
    <property type="match status" value="1"/>
</dbReference>
<dbReference type="GO" id="GO:0003824">
    <property type="term" value="F:catalytic activity"/>
    <property type="evidence" value="ECO:0007669"/>
    <property type="project" value="InterPro"/>
</dbReference>
<reference evidence="2 3" key="2">
    <citation type="submission" date="2016-08" db="EMBL/GenBank/DDBJ databases">
        <title>Pervasive Adenine N6-methylation of Active Genes in Fungi.</title>
        <authorList>
            <consortium name="DOE Joint Genome Institute"/>
            <person name="Mondo S.J."/>
            <person name="Dannebaum R.O."/>
            <person name="Kuo R.C."/>
            <person name="Labutti K."/>
            <person name="Haridas S."/>
            <person name="Kuo A."/>
            <person name="Salamov A."/>
            <person name="Ahrendt S.R."/>
            <person name="Lipzen A."/>
            <person name="Sullivan W."/>
            <person name="Andreopoulos W.B."/>
            <person name="Clum A."/>
            <person name="Lindquist E."/>
            <person name="Daum C."/>
            <person name="Ramamoorthy G.K."/>
            <person name="Gryganskyi A."/>
            <person name="Culley D."/>
            <person name="Magnuson J.K."/>
            <person name="James T.Y."/>
            <person name="O'Malley M.A."/>
            <person name="Stajich J.E."/>
            <person name="Spatafora J.W."/>
            <person name="Visel A."/>
            <person name="Grigoriev I.V."/>
        </authorList>
    </citation>
    <scope>NUCLEOTIDE SEQUENCE [LARGE SCALE GENOMIC DNA]</scope>
    <source>
        <strain evidence="3">finn</strain>
    </source>
</reference>
<keyword evidence="3" id="KW-1185">Reference proteome</keyword>
<reference evidence="2 3" key="1">
    <citation type="submission" date="2016-08" db="EMBL/GenBank/DDBJ databases">
        <title>Genomes of anaerobic fungi encode conserved fungal cellulosomes for biomass hydrolysis.</title>
        <authorList>
            <consortium name="DOE Joint Genome Institute"/>
            <person name="Haitjema C.H."/>
            <person name="Gilmore S.P."/>
            <person name="Henske J.K."/>
            <person name="Solomon K.V."/>
            <person name="De Groot R."/>
            <person name="Kuo A."/>
            <person name="Mondo S.J."/>
            <person name="Salamov A.A."/>
            <person name="Labutti K."/>
            <person name="Zhao Z."/>
            <person name="Chiniquy J."/>
            <person name="Barry K."/>
            <person name="Brewer H.M."/>
            <person name="Purvine S.O."/>
            <person name="Wright A.T."/>
            <person name="Boxma B."/>
            <person name="Van Alen T."/>
            <person name="Hackstein J.H."/>
            <person name="Baker S.E."/>
            <person name="Grigoriev I.V."/>
            <person name="O'Malley M.A."/>
        </authorList>
    </citation>
    <scope>NUCLEOTIDE SEQUENCE [LARGE SCALE GENOMIC DNA]</scope>
    <source>
        <strain evidence="3">finn</strain>
    </source>
</reference>
<proteinExistence type="predicted"/>
<dbReference type="Gene3D" id="3.30.559.10">
    <property type="entry name" value="Chloramphenicol acetyltransferase-like domain"/>
    <property type="match status" value="1"/>
</dbReference>
<evidence type="ECO:0000313" key="3">
    <source>
        <dbReference type="Proteomes" id="UP000193719"/>
    </source>
</evidence>
<protein>
    <recommendedName>
        <fullName evidence="1">Condensation domain-containing protein</fullName>
    </recommendedName>
</protein>
<dbReference type="SUPFAM" id="SSF52777">
    <property type="entry name" value="CoA-dependent acyltransferases"/>
    <property type="match status" value="1"/>
</dbReference>
<dbReference type="EMBL" id="MCFH01000023">
    <property type="protein sequence ID" value="ORX49656.1"/>
    <property type="molecule type" value="Genomic_DNA"/>
</dbReference>
<accession>A0A1Y1V9A0</accession>
<gene>
    <name evidence="2" type="ORF">BCR36DRAFT_412637</name>
</gene>